<dbReference type="InterPro" id="IPR032284">
    <property type="entry name" value="RecQ_Zn-bd"/>
</dbReference>
<dbReference type="NCBIfam" id="TIGR00614">
    <property type="entry name" value="recQ_fam"/>
    <property type="match status" value="1"/>
</dbReference>
<feature type="domain" description="HRDC" evidence="17">
    <location>
        <begin position="516"/>
        <end position="596"/>
    </location>
</feature>
<feature type="domain" description="Helicase C-terminal" evidence="19">
    <location>
        <begin position="221"/>
        <end position="365"/>
    </location>
</feature>
<dbReference type="Gene3D" id="3.40.50.300">
    <property type="entry name" value="P-loop containing nucleotide triphosphate hydrolases"/>
    <property type="match status" value="2"/>
</dbReference>
<evidence type="ECO:0000256" key="1">
    <source>
        <dbReference type="ARBA" id="ARBA00001946"/>
    </source>
</evidence>
<dbReference type="Pfam" id="PF00271">
    <property type="entry name" value="Helicase_C"/>
    <property type="match status" value="1"/>
</dbReference>
<dbReference type="PANTHER" id="PTHR13710:SF105">
    <property type="entry name" value="ATP-DEPENDENT DNA HELICASE Q1"/>
    <property type="match status" value="1"/>
</dbReference>
<dbReference type="CDD" id="cd17920">
    <property type="entry name" value="DEXHc_RecQ"/>
    <property type="match status" value="1"/>
</dbReference>
<dbReference type="Gene3D" id="1.10.10.10">
    <property type="entry name" value="Winged helix-like DNA-binding domain superfamily/Winged helix DNA-binding domain"/>
    <property type="match status" value="1"/>
</dbReference>
<dbReference type="InterPro" id="IPR001650">
    <property type="entry name" value="Helicase_C-like"/>
</dbReference>
<keyword evidence="4" id="KW-0479">Metal-binding</keyword>
<proteinExistence type="inferred from homology"/>
<evidence type="ECO:0000256" key="2">
    <source>
        <dbReference type="ARBA" id="ARBA00001947"/>
    </source>
</evidence>
<dbReference type="InterPro" id="IPR011545">
    <property type="entry name" value="DEAD/DEAH_box_helicase_dom"/>
</dbReference>
<comment type="similarity">
    <text evidence="3">Belongs to the helicase family. RecQ subfamily.</text>
</comment>
<evidence type="ECO:0000256" key="8">
    <source>
        <dbReference type="ARBA" id="ARBA00022806"/>
    </source>
</evidence>
<evidence type="ECO:0000259" key="17">
    <source>
        <dbReference type="PROSITE" id="PS50967"/>
    </source>
</evidence>
<evidence type="ECO:0000256" key="7">
    <source>
        <dbReference type="ARBA" id="ARBA00022801"/>
    </source>
</evidence>
<evidence type="ECO:0000259" key="19">
    <source>
        <dbReference type="PROSITE" id="PS51194"/>
    </source>
</evidence>
<dbReference type="InterPro" id="IPR002121">
    <property type="entry name" value="HRDC_dom"/>
</dbReference>
<dbReference type="GO" id="GO:0005737">
    <property type="term" value="C:cytoplasm"/>
    <property type="evidence" value="ECO:0007669"/>
    <property type="project" value="TreeGrafter"/>
</dbReference>
<dbReference type="InterPro" id="IPR010997">
    <property type="entry name" value="HRDC-like_sf"/>
</dbReference>
<dbReference type="EMBL" id="KI271605">
    <property type="protein sequence ID" value="ERL64090.1"/>
    <property type="molecule type" value="Genomic_DNA"/>
</dbReference>
<protein>
    <recommendedName>
        <fullName evidence="16">DNA helicase RecQ</fullName>
        <ecNumber evidence="16">5.6.2.4</ecNumber>
    </recommendedName>
</protein>
<dbReference type="InterPro" id="IPR014001">
    <property type="entry name" value="Helicase_ATP-bd"/>
</dbReference>
<evidence type="ECO:0000256" key="6">
    <source>
        <dbReference type="ARBA" id="ARBA00022763"/>
    </source>
</evidence>
<organism evidence="20 21">
    <name type="scientific">Schleiferilactobacillus shenzhenensis LY-73</name>
    <dbReference type="NCBI Taxonomy" id="1231336"/>
    <lineage>
        <taxon>Bacteria</taxon>
        <taxon>Bacillati</taxon>
        <taxon>Bacillota</taxon>
        <taxon>Bacilli</taxon>
        <taxon>Lactobacillales</taxon>
        <taxon>Lactobacillaceae</taxon>
        <taxon>Schleiferilactobacillus</taxon>
    </lineage>
</organism>
<evidence type="ECO:0000256" key="5">
    <source>
        <dbReference type="ARBA" id="ARBA00022741"/>
    </source>
</evidence>
<dbReference type="InterPro" id="IPR027417">
    <property type="entry name" value="P-loop_NTPase"/>
</dbReference>
<keyword evidence="10" id="KW-0067">ATP-binding</keyword>
<keyword evidence="21" id="KW-1185">Reference proteome</keyword>
<evidence type="ECO:0000259" key="18">
    <source>
        <dbReference type="PROSITE" id="PS51192"/>
    </source>
</evidence>
<dbReference type="InterPro" id="IPR004589">
    <property type="entry name" value="DNA_helicase_ATP-dep_RecQ"/>
</dbReference>
<keyword evidence="6" id="KW-0227">DNA damage</keyword>
<evidence type="ECO:0000256" key="13">
    <source>
        <dbReference type="ARBA" id="ARBA00023204"/>
    </source>
</evidence>
<gene>
    <name evidence="20" type="primary">recQ</name>
    <name evidence="20" type="ORF">L248_1623</name>
</gene>
<evidence type="ECO:0000256" key="15">
    <source>
        <dbReference type="ARBA" id="ARBA00034617"/>
    </source>
</evidence>
<dbReference type="PROSITE" id="PS51194">
    <property type="entry name" value="HELICASE_CTER"/>
    <property type="match status" value="1"/>
</dbReference>
<evidence type="ECO:0000256" key="14">
    <source>
        <dbReference type="ARBA" id="ARBA00023235"/>
    </source>
</evidence>
<keyword evidence="14" id="KW-0413">Isomerase</keyword>
<dbReference type="Pfam" id="PF00270">
    <property type="entry name" value="DEAD"/>
    <property type="match status" value="1"/>
</dbReference>
<comment type="catalytic activity">
    <reaction evidence="15">
        <text>Couples ATP hydrolysis with the unwinding of duplex DNA by translocating in the 3'-5' direction.</text>
        <dbReference type="EC" id="5.6.2.4"/>
    </reaction>
</comment>
<dbReference type="HOGENOM" id="CLU_001103_14_3_9"/>
<dbReference type="GO" id="GO:0043138">
    <property type="term" value="F:3'-5' DNA helicase activity"/>
    <property type="evidence" value="ECO:0007669"/>
    <property type="project" value="UniProtKB-EC"/>
</dbReference>
<keyword evidence="13" id="KW-0234">DNA repair</keyword>
<dbReference type="NCBIfam" id="TIGR01389">
    <property type="entry name" value="recQ"/>
    <property type="match status" value="1"/>
</dbReference>
<dbReference type="PANTHER" id="PTHR13710">
    <property type="entry name" value="DNA HELICASE RECQ FAMILY MEMBER"/>
    <property type="match status" value="1"/>
</dbReference>
<dbReference type="GO" id="GO:0016787">
    <property type="term" value="F:hydrolase activity"/>
    <property type="evidence" value="ECO:0007669"/>
    <property type="project" value="UniProtKB-KW"/>
</dbReference>
<dbReference type="EC" id="5.6.2.4" evidence="16"/>
<keyword evidence="8" id="KW-0347">Helicase</keyword>
<dbReference type="SMART" id="SM00490">
    <property type="entry name" value="HELICc"/>
    <property type="match status" value="1"/>
</dbReference>
<dbReference type="Proteomes" id="UP000030647">
    <property type="component" value="Unassembled WGS sequence"/>
</dbReference>
<evidence type="ECO:0000256" key="16">
    <source>
        <dbReference type="NCBIfam" id="TIGR01389"/>
    </source>
</evidence>
<evidence type="ECO:0000256" key="11">
    <source>
        <dbReference type="ARBA" id="ARBA00023125"/>
    </source>
</evidence>
<dbReference type="GO" id="GO:0003677">
    <property type="term" value="F:DNA binding"/>
    <property type="evidence" value="ECO:0007669"/>
    <property type="project" value="UniProtKB-KW"/>
</dbReference>
<keyword evidence="12" id="KW-0233">DNA recombination</keyword>
<dbReference type="InterPro" id="IPR044876">
    <property type="entry name" value="HRDC_dom_sf"/>
</dbReference>
<dbReference type="InterPro" id="IPR036388">
    <property type="entry name" value="WH-like_DNA-bd_sf"/>
</dbReference>
<dbReference type="InterPro" id="IPR018982">
    <property type="entry name" value="RQC_domain"/>
</dbReference>
<dbReference type="GO" id="GO:0006260">
    <property type="term" value="P:DNA replication"/>
    <property type="evidence" value="ECO:0007669"/>
    <property type="project" value="InterPro"/>
</dbReference>
<dbReference type="Pfam" id="PF00570">
    <property type="entry name" value="HRDC"/>
    <property type="match status" value="1"/>
</dbReference>
<evidence type="ECO:0000256" key="9">
    <source>
        <dbReference type="ARBA" id="ARBA00022833"/>
    </source>
</evidence>
<dbReference type="Pfam" id="PF09382">
    <property type="entry name" value="RQC"/>
    <property type="match status" value="1"/>
</dbReference>
<dbReference type="GO" id="GO:0006310">
    <property type="term" value="P:DNA recombination"/>
    <property type="evidence" value="ECO:0007669"/>
    <property type="project" value="UniProtKB-UniRule"/>
</dbReference>
<dbReference type="FunFam" id="3.40.50.300:FF:000296">
    <property type="entry name" value="ATP-dependent DNA helicase RecQ"/>
    <property type="match status" value="1"/>
</dbReference>
<dbReference type="GO" id="GO:0009378">
    <property type="term" value="F:four-way junction helicase activity"/>
    <property type="evidence" value="ECO:0007669"/>
    <property type="project" value="TreeGrafter"/>
</dbReference>
<evidence type="ECO:0000256" key="10">
    <source>
        <dbReference type="ARBA" id="ARBA00022840"/>
    </source>
</evidence>
<accession>U4TL18</accession>
<dbReference type="InterPro" id="IPR006293">
    <property type="entry name" value="DNA_helicase_ATP-dep_RecQ_bac"/>
</dbReference>
<dbReference type="Pfam" id="PF16124">
    <property type="entry name" value="RecQ_Zn_bind"/>
    <property type="match status" value="1"/>
</dbReference>
<dbReference type="OrthoDB" id="9763310at2"/>
<comment type="cofactor">
    <cofactor evidence="1">
        <name>Mg(2+)</name>
        <dbReference type="ChEBI" id="CHEBI:18420"/>
    </cofactor>
</comment>
<dbReference type="AlphaFoldDB" id="U4TL18"/>
<comment type="cofactor">
    <cofactor evidence="2">
        <name>Zn(2+)</name>
        <dbReference type="ChEBI" id="CHEBI:29105"/>
    </cofactor>
</comment>
<dbReference type="SMART" id="SM00487">
    <property type="entry name" value="DEXDc"/>
    <property type="match status" value="1"/>
</dbReference>
<dbReference type="STRING" id="1231336.L248_1623"/>
<keyword evidence="11" id="KW-0238">DNA-binding</keyword>
<dbReference type="RefSeq" id="WP_022530630.1">
    <property type="nucleotide sequence ID" value="NZ_KI271605.1"/>
</dbReference>
<dbReference type="GO" id="GO:0030894">
    <property type="term" value="C:replisome"/>
    <property type="evidence" value="ECO:0007669"/>
    <property type="project" value="TreeGrafter"/>
</dbReference>
<dbReference type="PROSITE" id="PS51192">
    <property type="entry name" value="HELICASE_ATP_BIND_1"/>
    <property type="match status" value="1"/>
</dbReference>
<dbReference type="SMART" id="SM00956">
    <property type="entry name" value="RQC"/>
    <property type="match status" value="1"/>
</dbReference>
<dbReference type="eggNOG" id="COG0514">
    <property type="taxonomic scope" value="Bacteria"/>
</dbReference>
<keyword evidence="9" id="KW-0862">Zinc</keyword>
<evidence type="ECO:0000256" key="4">
    <source>
        <dbReference type="ARBA" id="ARBA00022723"/>
    </source>
</evidence>
<feature type="domain" description="Helicase ATP-binding" evidence="18">
    <location>
        <begin position="28"/>
        <end position="197"/>
    </location>
</feature>
<dbReference type="GO" id="GO:0046872">
    <property type="term" value="F:metal ion binding"/>
    <property type="evidence" value="ECO:0007669"/>
    <property type="project" value="UniProtKB-KW"/>
</dbReference>
<keyword evidence="7" id="KW-0378">Hydrolase</keyword>
<dbReference type="GO" id="GO:0006281">
    <property type="term" value="P:DNA repair"/>
    <property type="evidence" value="ECO:0007669"/>
    <property type="project" value="UniProtKB-KW"/>
</dbReference>
<evidence type="ECO:0000313" key="20">
    <source>
        <dbReference type="EMBL" id="ERL64090.1"/>
    </source>
</evidence>
<evidence type="ECO:0000313" key="21">
    <source>
        <dbReference type="Proteomes" id="UP000030647"/>
    </source>
</evidence>
<dbReference type="SUPFAM" id="SSF47819">
    <property type="entry name" value="HRDC-like"/>
    <property type="match status" value="1"/>
</dbReference>
<dbReference type="GO" id="GO:0043590">
    <property type="term" value="C:bacterial nucleoid"/>
    <property type="evidence" value="ECO:0007669"/>
    <property type="project" value="TreeGrafter"/>
</dbReference>
<evidence type="ECO:0000256" key="12">
    <source>
        <dbReference type="ARBA" id="ARBA00023172"/>
    </source>
</evidence>
<name>U4TL18_9LACO</name>
<sequence length="596" mass="66617">MQAQAQAEQVLKEKFGYDHFRAGQDTAIDRVLAGENTLVVMPTGGGKSLCYQIPALMLPGLTVVVSPLIALMKDQVDALNDNGIAATFINSSIDFREMDERLRQAAMGEVKLLYVAPERFESDQFVTELNDINVSLLAIDEAHCISQWGHDFRPSYLSLSTVPQRLTSKPAVIALTATATPRVAADIRQRLGIPDDGMVNTGFERTNLSFQVIRDQDEDRYLSQYLKLNQDQSGIIYASTRKEVDRLYTMLAKKKLPVARYHAGMSDADRAASQEDFLFERKPIMIATNAFGMGIDKSNVRFVIHAQLPKDLESYYQEAGRAGRDGLPSEAILLYKPKDVMLQRFFIDNSEADEAHRRLQYQKLQTMIQYANTGECLQQFILNYFGQTGTKPCGRCSNCLDEREAVDVTTDAQKVLSCVVRMHSRYGKALIAQVLTGSHNQRIQEWHLDELSTYGLMQNQSQRDVTTFIDFLTASGFLQTNGGQFPTLGLTETGAEVLRGNQSVYRKTAMKARQSLAVDDDTFQALRAVRRQLAEQSKLPPYMIFSDATLKAISAAKPTTLNEMLAVKGVGEVKLEKYGQFFLDALTEHAEETNAS</sequence>
<dbReference type="SUPFAM" id="SSF52540">
    <property type="entry name" value="P-loop containing nucleoside triphosphate hydrolases"/>
    <property type="match status" value="1"/>
</dbReference>
<dbReference type="GO" id="GO:0009432">
    <property type="term" value="P:SOS response"/>
    <property type="evidence" value="ECO:0007669"/>
    <property type="project" value="UniProtKB-UniRule"/>
</dbReference>
<evidence type="ECO:0000256" key="3">
    <source>
        <dbReference type="ARBA" id="ARBA00005446"/>
    </source>
</evidence>
<keyword evidence="5" id="KW-0547">Nucleotide-binding</keyword>
<dbReference type="SMART" id="SM00341">
    <property type="entry name" value="HRDC"/>
    <property type="match status" value="1"/>
</dbReference>
<dbReference type="PROSITE" id="PS50967">
    <property type="entry name" value="HRDC"/>
    <property type="match status" value="1"/>
</dbReference>
<dbReference type="Gene3D" id="1.10.150.80">
    <property type="entry name" value="HRDC domain"/>
    <property type="match status" value="1"/>
</dbReference>
<reference evidence="21" key="1">
    <citation type="journal article" date="2013" name="Genome Announc.">
        <title>Whole-Genome Sequencing of Lactobacillus shenzhenensis Strain LY-73T.</title>
        <authorList>
            <person name="Lin Z."/>
            <person name="Liu Z."/>
            <person name="Yang R."/>
            <person name="Zou Y."/>
            <person name="Wan D."/>
            <person name="Chen J."/>
            <person name="Guo M."/>
            <person name="Zhao J."/>
            <person name="Fang C."/>
            <person name="Yang R."/>
            <person name="Liu F."/>
        </authorList>
    </citation>
    <scope>NUCLEOTIDE SEQUENCE [LARGE SCALE GENOMIC DNA]</scope>
    <source>
        <strain evidence="21">LY-73</strain>
    </source>
</reference>
<dbReference type="GO" id="GO:0005524">
    <property type="term" value="F:ATP binding"/>
    <property type="evidence" value="ECO:0007669"/>
    <property type="project" value="UniProtKB-KW"/>
</dbReference>
<dbReference type="InterPro" id="IPR036390">
    <property type="entry name" value="WH_DNA-bd_sf"/>
</dbReference>
<dbReference type="SUPFAM" id="SSF46785">
    <property type="entry name" value="Winged helix' DNA-binding domain"/>
    <property type="match status" value="1"/>
</dbReference>